<dbReference type="EMBL" id="JBHRZG010000024">
    <property type="protein sequence ID" value="MFC3834773.1"/>
    <property type="molecule type" value="Genomic_DNA"/>
</dbReference>
<dbReference type="Proteomes" id="UP001595803">
    <property type="component" value="Unassembled WGS sequence"/>
</dbReference>
<accession>A0ABV7ZBK4</accession>
<sequence length="191" mass="21704">MTIPDLHWARQHAYTGCMYYTLYALTGDVALLAPEFTADHNFARWTLAAIERGLIPETTYSDSAAWQGRELGTDALRPLPLEQWFPAVWRCPEEDGETAWALAALCVRSRRRQRSQHMVALIILWQDGWRFGVSDSTSEVDGVQWFDGEEAWLASHYATALEVHVLRPLAQAQQPWHIGEDEMPALIEAVP</sequence>
<organism evidence="1 2">
    <name type="scientific">Deinococcus rufus</name>
    <dbReference type="NCBI Taxonomy" id="2136097"/>
    <lineage>
        <taxon>Bacteria</taxon>
        <taxon>Thermotogati</taxon>
        <taxon>Deinococcota</taxon>
        <taxon>Deinococci</taxon>
        <taxon>Deinococcales</taxon>
        <taxon>Deinococcaceae</taxon>
        <taxon>Deinococcus</taxon>
    </lineage>
</organism>
<protein>
    <submittedName>
        <fullName evidence="1">Uncharacterized protein</fullName>
    </submittedName>
</protein>
<name>A0ABV7ZBK4_9DEIO</name>
<proteinExistence type="predicted"/>
<keyword evidence="2" id="KW-1185">Reference proteome</keyword>
<dbReference type="RefSeq" id="WP_322472242.1">
    <property type="nucleotide sequence ID" value="NZ_JBHRZG010000024.1"/>
</dbReference>
<evidence type="ECO:0000313" key="2">
    <source>
        <dbReference type="Proteomes" id="UP001595803"/>
    </source>
</evidence>
<evidence type="ECO:0000313" key="1">
    <source>
        <dbReference type="EMBL" id="MFC3834773.1"/>
    </source>
</evidence>
<reference evidence="2" key="1">
    <citation type="journal article" date="2019" name="Int. J. Syst. Evol. Microbiol.">
        <title>The Global Catalogue of Microorganisms (GCM) 10K type strain sequencing project: providing services to taxonomists for standard genome sequencing and annotation.</title>
        <authorList>
            <consortium name="The Broad Institute Genomics Platform"/>
            <consortium name="The Broad Institute Genome Sequencing Center for Infectious Disease"/>
            <person name="Wu L."/>
            <person name="Ma J."/>
        </authorList>
    </citation>
    <scope>NUCLEOTIDE SEQUENCE [LARGE SCALE GENOMIC DNA]</scope>
    <source>
        <strain evidence="2">CCTCC AB 2017081</strain>
    </source>
</reference>
<comment type="caution">
    <text evidence="1">The sequence shown here is derived from an EMBL/GenBank/DDBJ whole genome shotgun (WGS) entry which is preliminary data.</text>
</comment>
<gene>
    <name evidence="1" type="ORF">ACFOSB_18095</name>
</gene>